<dbReference type="SUPFAM" id="SSF53613">
    <property type="entry name" value="Ribokinase-like"/>
    <property type="match status" value="1"/>
</dbReference>
<evidence type="ECO:0000256" key="1">
    <source>
        <dbReference type="ARBA" id="ARBA00010688"/>
    </source>
</evidence>
<dbReference type="GO" id="GO:1901135">
    <property type="term" value="P:carbohydrate derivative metabolic process"/>
    <property type="evidence" value="ECO:0007669"/>
    <property type="project" value="InterPro"/>
</dbReference>
<comment type="similarity">
    <text evidence="1">Belongs to the carbohydrate kinase PfkB family.</text>
</comment>
<dbReference type="Pfam" id="PF00294">
    <property type="entry name" value="PfkB"/>
    <property type="match status" value="1"/>
</dbReference>
<name>A0A0F9V256_9ZZZZ</name>
<dbReference type="PROSITE" id="PS51464">
    <property type="entry name" value="SIS"/>
    <property type="match status" value="1"/>
</dbReference>
<dbReference type="InterPro" id="IPR001347">
    <property type="entry name" value="SIS_dom"/>
</dbReference>
<dbReference type="PANTHER" id="PTHR43085">
    <property type="entry name" value="HEXOKINASE FAMILY MEMBER"/>
    <property type="match status" value="1"/>
</dbReference>
<reference evidence="5" key="1">
    <citation type="journal article" date="2015" name="Nature">
        <title>Complex archaea that bridge the gap between prokaryotes and eukaryotes.</title>
        <authorList>
            <person name="Spang A."/>
            <person name="Saw J.H."/>
            <person name="Jorgensen S.L."/>
            <person name="Zaremba-Niedzwiedzka K."/>
            <person name="Martijn J."/>
            <person name="Lind A.E."/>
            <person name="van Eijk R."/>
            <person name="Schleper C."/>
            <person name="Guy L."/>
            <person name="Ettema T.J."/>
        </authorList>
    </citation>
    <scope>NUCLEOTIDE SEQUENCE</scope>
</reference>
<evidence type="ECO:0000259" key="4">
    <source>
        <dbReference type="PROSITE" id="PS51464"/>
    </source>
</evidence>
<evidence type="ECO:0000313" key="5">
    <source>
        <dbReference type="EMBL" id="KKN67601.1"/>
    </source>
</evidence>
<gene>
    <name evidence="5" type="ORF">LCGC14_0459940</name>
</gene>
<comment type="caution">
    <text evidence="5">The sequence shown here is derived from an EMBL/GenBank/DDBJ whole genome shotgun (WGS) entry which is preliminary data.</text>
</comment>
<dbReference type="Gene3D" id="3.40.1190.20">
    <property type="match status" value="1"/>
</dbReference>
<dbReference type="EMBL" id="LAZR01000470">
    <property type="protein sequence ID" value="KKN67601.1"/>
    <property type="molecule type" value="Genomic_DNA"/>
</dbReference>
<organism evidence="5">
    <name type="scientific">marine sediment metagenome</name>
    <dbReference type="NCBI Taxonomy" id="412755"/>
    <lineage>
        <taxon>unclassified sequences</taxon>
        <taxon>metagenomes</taxon>
        <taxon>ecological metagenomes</taxon>
    </lineage>
</organism>
<dbReference type="InterPro" id="IPR050306">
    <property type="entry name" value="PfkB_Carbo_kinase"/>
</dbReference>
<dbReference type="PANTHER" id="PTHR43085:SF57">
    <property type="entry name" value="CARBOHYDRATE KINASE PFKB DOMAIN-CONTAINING PROTEIN"/>
    <property type="match status" value="1"/>
</dbReference>
<dbReference type="GO" id="GO:0016301">
    <property type="term" value="F:kinase activity"/>
    <property type="evidence" value="ECO:0007669"/>
    <property type="project" value="UniProtKB-KW"/>
</dbReference>
<protein>
    <recommendedName>
        <fullName evidence="4">SIS domain-containing protein</fullName>
    </recommendedName>
</protein>
<proteinExistence type="inferred from homology"/>
<accession>A0A0F9V256</accession>
<dbReference type="InterPro" id="IPR011611">
    <property type="entry name" value="PfkB_dom"/>
</dbReference>
<keyword evidence="3" id="KW-0418">Kinase</keyword>
<evidence type="ECO:0000256" key="2">
    <source>
        <dbReference type="ARBA" id="ARBA00022679"/>
    </source>
</evidence>
<dbReference type="Gene3D" id="3.40.50.10490">
    <property type="entry name" value="Glucose-6-phosphate isomerase like protein, domain 1"/>
    <property type="match status" value="1"/>
</dbReference>
<dbReference type="InterPro" id="IPR029056">
    <property type="entry name" value="Ribokinase-like"/>
</dbReference>
<sequence>MNSEVIFIAGLITADHIFLKNEKNWDYIGSIGGGSAANVYFALKSFGVPVKLIGAVGNKKPNILNIALKDINSNSKNNNIIHISEDAETREYYHLIKKSNNHWNHKFSSNSPVSNKKQAYSVQFRKSFFMKEFKNSIDECKLFYMDRLSKSLLEFAELAKEKKIRLIFDLGTISTRYLKENLIRRAIEIADIVQVPKKLFTFLCKNLKFKNFQELNPNISIWIITDGKKPIRAYHINIGEISCEVEKIENVIDSAGAGDAFMAMLIKQIFDLNRNNKSLENIDKKQFIKIIQNCIKNARKACLFIGSRTYIYDYINNLKKFSGLNEYLNDYKIEGEKFEKSINLIENFGKKIQDINDENQSNKLNEKISLRNKGKGVFENNLLNIPKVFDFALKNYENYIKTNEFENFGDILIIIGSGASYSVAKAMQQLFNPPNQKFSVYAYTPFEYILKIQENYPICLISYSGTNSDVKSCFKRAIDIKSKQIFLLTGNLNSLLASKIKNSKNNFILPVITPKEERGFVGVYSMFSSLCILAKFLYKEEWDEKYTEFLLQKNLKNLIERHMKHILDDIYQKLNMLHIKDKFHIVALGTNWAEPALIDLESKIVECNLGTIEVSELKNYTHGRYINLFKNPDNRIVVIFKTPETKDLAEFIDKKLSKVSPVVSLETNSNDFIGMVDLHIQMLVFVNALGKIYNQDPSKPGFPNEAKGLYNWNGLY</sequence>
<dbReference type="InterPro" id="IPR046348">
    <property type="entry name" value="SIS_dom_sf"/>
</dbReference>
<feature type="domain" description="SIS" evidence="4">
    <location>
        <begin position="401"/>
        <end position="547"/>
    </location>
</feature>
<dbReference type="SUPFAM" id="SSF53697">
    <property type="entry name" value="SIS domain"/>
    <property type="match status" value="1"/>
</dbReference>
<evidence type="ECO:0000256" key="3">
    <source>
        <dbReference type="ARBA" id="ARBA00022777"/>
    </source>
</evidence>
<keyword evidence="2" id="KW-0808">Transferase</keyword>
<dbReference type="AlphaFoldDB" id="A0A0F9V256"/>
<dbReference type="GO" id="GO:0097367">
    <property type="term" value="F:carbohydrate derivative binding"/>
    <property type="evidence" value="ECO:0007669"/>
    <property type="project" value="InterPro"/>
</dbReference>